<dbReference type="AlphaFoldDB" id="A0ABD5WAI5"/>
<keyword evidence="1" id="KW-0812">Transmembrane</keyword>
<evidence type="ECO:0000256" key="1">
    <source>
        <dbReference type="SAM" id="Phobius"/>
    </source>
</evidence>
<dbReference type="Proteomes" id="UP001596461">
    <property type="component" value="Unassembled WGS sequence"/>
</dbReference>
<evidence type="ECO:0000313" key="2">
    <source>
        <dbReference type="EMBL" id="MFC7068500.1"/>
    </source>
</evidence>
<proteinExistence type="predicted"/>
<evidence type="ECO:0000313" key="3">
    <source>
        <dbReference type="Proteomes" id="UP001596461"/>
    </source>
</evidence>
<feature type="transmembrane region" description="Helical" evidence="1">
    <location>
        <begin position="45"/>
        <end position="65"/>
    </location>
</feature>
<dbReference type="GeneID" id="81126281"/>
<feature type="transmembrane region" description="Helical" evidence="1">
    <location>
        <begin position="85"/>
        <end position="105"/>
    </location>
</feature>
<organism evidence="2 3">
    <name type="scientific">Halobaculum lipolyticum</name>
    <dbReference type="NCBI Taxonomy" id="3032001"/>
    <lineage>
        <taxon>Archaea</taxon>
        <taxon>Methanobacteriati</taxon>
        <taxon>Methanobacteriota</taxon>
        <taxon>Stenosarchaea group</taxon>
        <taxon>Halobacteria</taxon>
        <taxon>Halobacteriales</taxon>
        <taxon>Haloferacaceae</taxon>
        <taxon>Halobaculum</taxon>
    </lineage>
</organism>
<comment type="caution">
    <text evidence="2">The sequence shown here is derived from an EMBL/GenBank/DDBJ whole genome shotgun (WGS) entry which is preliminary data.</text>
</comment>
<accession>A0ABD5WAI5</accession>
<dbReference type="RefSeq" id="WP_284031390.1">
    <property type="nucleotide sequence ID" value="NZ_CP126154.1"/>
</dbReference>
<sequence length="154" mass="14308">MNVLQSGALVATGPALVVWLVGHLAACVVAAAAAEGAAGRWLRPVRIAVGGVALAVVVPAIAVGARRLGVLDAVAGGAAGPPVGPYVAAAGAVGVGAVAVASAAADAELSDPGYPSAAAALRAHLSGDDAVGVVVGTVALVSGEAATLAVVNAL</sequence>
<name>A0ABD5WAI5_9EURY</name>
<keyword evidence="1" id="KW-0472">Membrane</keyword>
<protein>
    <submittedName>
        <fullName evidence="2">Uncharacterized protein</fullName>
    </submittedName>
</protein>
<keyword evidence="1" id="KW-1133">Transmembrane helix</keyword>
<feature type="transmembrane region" description="Helical" evidence="1">
    <location>
        <begin position="12"/>
        <end position="33"/>
    </location>
</feature>
<keyword evidence="3" id="KW-1185">Reference proteome</keyword>
<reference evidence="2 3" key="1">
    <citation type="journal article" date="2019" name="Int. J. Syst. Evol. Microbiol.">
        <title>The Global Catalogue of Microorganisms (GCM) 10K type strain sequencing project: providing services to taxonomists for standard genome sequencing and annotation.</title>
        <authorList>
            <consortium name="The Broad Institute Genomics Platform"/>
            <consortium name="The Broad Institute Genome Sequencing Center for Infectious Disease"/>
            <person name="Wu L."/>
            <person name="Ma J."/>
        </authorList>
    </citation>
    <scope>NUCLEOTIDE SEQUENCE [LARGE SCALE GENOMIC DNA]</scope>
    <source>
        <strain evidence="2 3">DT31</strain>
    </source>
</reference>
<dbReference type="EMBL" id="JBHTAH010000001">
    <property type="protein sequence ID" value="MFC7068500.1"/>
    <property type="molecule type" value="Genomic_DNA"/>
</dbReference>
<gene>
    <name evidence="2" type="ORF">ACFQL9_02510</name>
</gene>